<evidence type="ECO:0000259" key="7">
    <source>
        <dbReference type="PROSITE" id="PS50071"/>
    </source>
</evidence>
<evidence type="ECO:0000256" key="2">
    <source>
        <dbReference type="ARBA" id="ARBA00023125"/>
    </source>
</evidence>
<dbReference type="PROSITE" id="PS00027">
    <property type="entry name" value="HOMEOBOX_1"/>
    <property type="match status" value="1"/>
</dbReference>
<reference evidence="8 9" key="2">
    <citation type="journal article" date="2019" name="G3 (Bethesda)">
        <title>Hybrid Assembly of the Genome of the Entomopathogenic Nematode Steinernema carpocapsae Identifies the X-Chromosome.</title>
        <authorList>
            <person name="Serra L."/>
            <person name="Macchietto M."/>
            <person name="Macias-Munoz A."/>
            <person name="McGill C.J."/>
            <person name="Rodriguez I.M."/>
            <person name="Rodriguez B."/>
            <person name="Murad R."/>
            <person name="Mortazavi A."/>
        </authorList>
    </citation>
    <scope>NUCLEOTIDE SEQUENCE [LARGE SCALE GENOMIC DNA]</scope>
    <source>
        <strain evidence="8 9">ALL</strain>
    </source>
</reference>
<accession>A0A4U5LVM4</accession>
<evidence type="ECO:0000256" key="1">
    <source>
        <dbReference type="ARBA" id="ARBA00004123"/>
    </source>
</evidence>
<dbReference type="InterPro" id="IPR001356">
    <property type="entry name" value="HD"/>
</dbReference>
<dbReference type="Pfam" id="PF00046">
    <property type="entry name" value="Homeodomain"/>
    <property type="match status" value="1"/>
</dbReference>
<dbReference type="GO" id="GO:0000978">
    <property type="term" value="F:RNA polymerase II cis-regulatory region sequence-specific DNA binding"/>
    <property type="evidence" value="ECO:0007669"/>
    <property type="project" value="TreeGrafter"/>
</dbReference>
<dbReference type="Pfam" id="PF16878">
    <property type="entry name" value="SIX1_SD"/>
    <property type="match status" value="1"/>
</dbReference>
<keyword evidence="2 5" id="KW-0238">DNA-binding</keyword>
<dbReference type="InterPro" id="IPR017970">
    <property type="entry name" value="Homeobox_CS"/>
</dbReference>
<comment type="subcellular location">
    <subcellularLocation>
        <location evidence="1 5 6">Nucleus</location>
    </subcellularLocation>
</comment>
<name>A0A4U5LVM4_STECR</name>
<dbReference type="SMART" id="SM00389">
    <property type="entry name" value="HOX"/>
    <property type="match status" value="1"/>
</dbReference>
<dbReference type="GO" id="GO:0005667">
    <property type="term" value="C:transcription regulator complex"/>
    <property type="evidence" value="ECO:0007669"/>
    <property type="project" value="TreeGrafter"/>
</dbReference>
<reference evidence="8 9" key="1">
    <citation type="journal article" date="2015" name="Genome Biol.">
        <title>Comparative genomics of Steinernema reveals deeply conserved gene regulatory networks.</title>
        <authorList>
            <person name="Dillman A.R."/>
            <person name="Macchietto M."/>
            <person name="Porter C.F."/>
            <person name="Rogers A."/>
            <person name="Williams B."/>
            <person name="Antoshechkin I."/>
            <person name="Lee M.M."/>
            <person name="Goodwin Z."/>
            <person name="Lu X."/>
            <person name="Lewis E.E."/>
            <person name="Goodrich-Blair H."/>
            <person name="Stock S.P."/>
            <person name="Adams B.J."/>
            <person name="Sternberg P.W."/>
            <person name="Mortazavi A."/>
        </authorList>
    </citation>
    <scope>NUCLEOTIDE SEQUENCE [LARGE SCALE GENOMIC DNA]</scope>
    <source>
        <strain evidence="8 9">ALL</strain>
    </source>
</reference>
<dbReference type="SUPFAM" id="SSF46689">
    <property type="entry name" value="Homeodomain-like"/>
    <property type="match status" value="1"/>
</dbReference>
<dbReference type="PANTHER" id="PTHR10390">
    <property type="entry name" value="HOMEOBOX PROTEIN SIX"/>
    <property type="match status" value="1"/>
</dbReference>
<dbReference type="PROSITE" id="PS50071">
    <property type="entry name" value="HOMEOBOX_2"/>
    <property type="match status" value="1"/>
</dbReference>
<feature type="DNA-binding region" description="Homeobox" evidence="5">
    <location>
        <begin position="163"/>
        <end position="222"/>
    </location>
</feature>
<evidence type="ECO:0000256" key="3">
    <source>
        <dbReference type="ARBA" id="ARBA00023155"/>
    </source>
</evidence>
<evidence type="ECO:0000256" key="5">
    <source>
        <dbReference type="PROSITE-ProRule" id="PRU00108"/>
    </source>
</evidence>
<sequence>MNSSSREATDYVNLSNQVLCDPIPMAKYGQSYDLCWSCDSPPCTMYFSLEQIDVICESLYLSRESEKLFELFQSDPNLIQYTVQSSSVQRAYLLVLLHKEHFAEFASFVETNKFDPMYHEELQNLWYEAKYAETAKKRDKALVAVDKYRLRKKYPPPLTISDGQERIYSFKESSRKVLQKFYKKNRYPSMEDKREIARQTQLKPVQIANWFKNRRQREKTSSDLVKPYYSPDSQHHHMMLNYGSPPLEVKFSEYSQQQIL</sequence>
<keyword evidence="4 5" id="KW-0539">Nucleus</keyword>
<organism evidence="8 9">
    <name type="scientific">Steinernema carpocapsae</name>
    <name type="common">Entomopathogenic nematode</name>
    <dbReference type="NCBI Taxonomy" id="34508"/>
    <lineage>
        <taxon>Eukaryota</taxon>
        <taxon>Metazoa</taxon>
        <taxon>Ecdysozoa</taxon>
        <taxon>Nematoda</taxon>
        <taxon>Chromadorea</taxon>
        <taxon>Rhabditida</taxon>
        <taxon>Tylenchina</taxon>
        <taxon>Panagrolaimomorpha</taxon>
        <taxon>Strongyloidoidea</taxon>
        <taxon>Steinernematidae</taxon>
        <taxon>Steinernema</taxon>
    </lineage>
</organism>
<dbReference type="InterPro" id="IPR009057">
    <property type="entry name" value="Homeodomain-like_sf"/>
</dbReference>
<proteinExistence type="predicted"/>
<gene>
    <name evidence="8" type="ORF">L596_027486</name>
</gene>
<dbReference type="EMBL" id="AZBU02000011">
    <property type="protein sequence ID" value="TKR60200.1"/>
    <property type="molecule type" value="Genomic_DNA"/>
</dbReference>
<dbReference type="Gene3D" id="1.10.10.60">
    <property type="entry name" value="Homeodomain-like"/>
    <property type="match status" value="1"/>
</dbReference>
<comment type="caution">
    <text evidence="8">The sequence shown here is derived from an EMBL/GenBank/DDBJ whole genome shotgun (WGS) entry which is preliminary data.</text>
</comment>
<dbReference type="STRING" id="34508.A0A4U5LVM4"/>
<dbReference type="OrthoDB" id="3501850at2759"/>
<dbReference type="InterPro" id="IPR031701">
    <property type="entry name" value="SIX1_SD"/>
</dbReference>
<evidence type="ECO:0000256" key="6">
    <source>
        <dbReference type="RuleBase" id="RU000682"/>
    </source>
</evidence>
<evidence type="ECO:0000313" key="9">
    <source>
        <dbReference type="Proteomes" id="UP000298663"/>
    </source>
</evidence>
<dbReference type="GO" id="GO:0000981">
    <property type="term" value="F:DNA-binding transcription factor activity, RNA polymerase II-specific"/>
    <property type="evidence" value="ECO:0007669"/>
    <property type="project" value="InterPro"/>
</dbReference>
<dbReference type="PANTHER" id="PTHR10390:SF44">
    <property type="entry name" value="SIX HOMEOBOX 4"/>
    <property type="match status" value="1"/>
</dbReference>
<dbReference type="CDD" id="cd00086">
    <property type="entry name" value="homeodomain"/>
    <property type="match status" value="1"/>
</dbReference>
<evidence type="ECO:0000313" key="8">
    <source>
        <dbReference type="EMBL" id="TKR60200.1"/>
    </source>
</evidence>
<dbReference type="GO" id="GO:0005634">
    <property type="term" value="C:nucleus"/>
    <property type="evidence" value="ECO:0007669"/>
    <property type="project" value="UniProtKB-SubCell"/>
</dbReference>
<dbReference type="Proteomes" id="UP000298663">
    <property type="component" value="Unassembled WGS sequence"/>
</dbReference>
<keyword evidence="3 5" id="KW-0371">Homeobox</keyword>
<evidence type="ECO:0000256" key="4">
    <source>
        <dbReference type="ARBA" id="ARBA00023242"/>
    </source>
</evidence>
<dbReference type="AlphaFoldDB" id="A0A4U5LVM4"/>
<protein>
    <recommendedName>
        <fullName evidence="7">Homeobox domain-containing protein</fullName>
    </recommendedName>
</protein>
<feature type="domain" description="Homeobox" evidence="7">
    <location>
        <begin position="161"/>
        <end position="221"/>
    </location>
</feature>
<keyword evidence="9" id="KW-1185">Reference proteome</keyword>